<name>A0A9P1DFD7_9DINO</name>
<accession>A0A9P1DFD7</accession>
<sequence length="2293" mass="252899">SGCAHWDLDCEEEAEEEMEVNLWCFTVVGKCQGLARGGGSLHICDEQLPVYRVQDRDQQCQWGLARLLQLLYGGSAEAEASADRKLDGSAEGKALLPIARSLLSQVAYASRMRIEFHDQKIMHATGMGCFEVTLDGHQGPWKALGGFVEIAPGVQKLAQASSLLPESMWRSTRLTSSMCTGVYTAEMSLAAAVNIINRSKVLDFRVDIRCAAVWERDTRCHQSIYDNHWWTNRVTDSDHELPCVFLDVLELCPPGVFANSDRFAEKKFKIYASPTCTLQPCLTHHGCSCPVPVVDYDMSGLPCVDNSKAKKGRMFEEGPSGPIFVLWAEVEVEVDADMAEKKPEEEEEDEEEEEEDLKISVVISLLGDMFYIFPIYVDMQDVGHSGVSRRRVYTIVALKEAVDIIKNPIEMYSEVVDFLNTLMESWGGGTVPSDYLTADATEIQLDAMETSRTSGKLFRSNVTDLSYLLSENEAAYIKGYTEAFGAVFPSEKGPPGIPWPSMPMLSPYEAYDVPPPVPRPTGKGGSRNGTSSTGGRRREAQQIYAHFWGQLKEQILKNCLAKSGGDYANKTYLDTLTVDTLFAYAWLYWGKTKASRLTPEEKESPGKLPDMLLGEYIRRGRPGDGLSAGEIHLIAMAAITGQTCYRLECRETNGEKKWMLDNGINEKDITEELEDASDHYVLKAEVTSGRAYMVSQKSVDRVNPRMTFCDLHLPPVILDEEPNVMMRRQVVTGILSPRPLAVAAGHAHPPSYHPPISMGTEVAVPKAPAALVPLTMPMAARPAVPANVALSGTAGAYPMPGMSMPGKVEWLRLHFFANVGFPMLLVVFVGWVTISPAPPESSDEEMDDGKDFSVKWSSEVKAHLLLDKRGGLKRVLARRESGGADDWVLGLEKRASSKHYGEFFVASQSNQCSPQWVNKIFTQKDEVPGSPKSTIAEAPSTPSAPTPTPVEKSPLVHSPLVVKSTAAEGLIATPKPPAPEVDNVYRKRAEVEVEVDADMAEEKLEEEEDEEEEEAVEAMDEPTITLDGTLVSEIPAKKAKCGDVSSAVSGKASTAATPEPKATPATMKATPKASATGAASSVVAPLCQGTFKDLPVKSAWACGSRCENMPTMASDLVYLQAINTANNAALDRDLLMYAPAQRLTYTTEDMTLNPISAKDRCLLKGVGDNEKVQVKAWKMLALKLRVWFDSDQYLGGSNFMAKQEACNRYIAKHQNDQVKWRELSESMAHDSGKELDSDDIMGTIRELSSSSAVEARGDYAVRNKGWFQLTQRCRSLVSEWTINEELLRMVRDDQANQGAAGGEPPGDDGQDVEMEGEEGGEDGDNPQTKRAFNAWRSKFKNTVHCCVALYDDRDLQLRINMLAVTSQYVSGEFYKYLEIQRQGQEAQLRWAASHAGGLWFRTVLSTLRMIHTAEFISQMRLTPALPSGPIDAEATWAIQEQRLLEEAWEVLLQLAAARLQLPLETIQVGRNCGFDCDDPEMRMQVQEHWGTAGTLADMRMTAATATLLRCQADDFDRLQDLWTGCFFLPGLVVMNGEQDAASLCLGFRTWAAQSVPLDIHKGPNNQVFFTVPELPDSSEVCSAHWLFNRSASAEDDTYLACSVKPVAPLFLPSDCRDHVCILQPSSPIEPLVLAALRSGRCLLTIKEIRVIAASNRVAAPTEGSGRANKRGVKSVLKVDWAKALVAKMFPHDSAEEQERIVRGIMGTRGSSVSEEDVDQLCNELELLDEENQHAFAGLKGMADKVRTKLLEENVRKEIEGQGRGTSAAPYAAKKYFTPVELPTLDMCKRTVANQGAAGGEPPGDDGQDVEMEGEEGGEDGDNPQTKRAFNAWRSKFKNTVHCCVALYDDRDLQLRINMLAVTSQYVSGEFYKYLEIQRQGQEAQLRWAASHAGGLWFRTVLSTLRMIHTAEFISQMRLTPALPSGPIDAEATWAIQEQRLLEEAWEVLLQLAAARLQLPLETIQVGRNCGFDCDDPEMRMQVQEHWGTAGTLADMRMTAATATLLRCQADDFDRLQDLWTGCFFLPGLVVMNGEQDAASLCLGFRTWAAQSVPLDIHKGPNNQVFFTVPELPDSSEVCSAHWLFNRSASAEDDTYLACSVKPVAPLFLPSDCRDHVCILQPSSPIEPLVLAALRSGRCLLTIKEIRVIAASNRVAAPTEGSGRANKRGVKSVLKVDWAKALVAKMFPHDSAEEQERIVRGIMGTRGSSVSEEDVDQLCNELELLDEENQHAFAGLKGMADKVRTKLLEENVRKEIEGQGRGTSAAPYAAKKYFTPVELPTLDMCKRTVELFQG</sequence>
<dbReference type="OrthoDB" id="429355at2759"/>
<feature type="region of interest" description="Disordered" evidence="2">
    <location>
        <begin position="1296"/>
        <end position="1329"/>
    </location>
</feature>
<feature type="region of interest" description="Disordered" evidence="2">
    <location>
        <begin position="337"/>
        <end position="356"/>
    </location>
</feature>
<feature type="region of interest" description="Disordered" evidence="2">
    <location>
        <begin position="510"/>
        <end position="536"/>
    </location>
</feature>
<keyword evidence="5" id="KW-1185">Reference proteome</keyword>
<gene>
    <name evidence="3" type="ORF">C1SCF055_LOCUS34037</name>
</gene>
<evidence type="ECO:0000313" key="5">
    <source>
        <dbReference type="Proteomes" id="UP001152797"/>
    </source>
</evidence>
<dbReference type="EMBL" id="CAMXCT020004334">
    <property type="protein sequence ID" value="CAL1161986.1"/>
    <property type="molecule type" value="Genomic_DNA"/>
</dbReference>
<protein>
    <submittedName>
        <fullName evidence="3">Uncharacterized protein</fullName>
    </submittedName>
</protein>
<reference evidence="3" key="1">
    <citation type="submission" date="2022-10" db="EMBL/GenBank/DDBJ databases">
        <authorList>
            <person name="Chen Y."/>
            <person name="Dougan E. K."/>
            <person name="Chan C."/>
            <person name="Rhodes N."/>
            <person name="Thang M."/>
        </authorList>
    </citation>
    <scope>NUCLEOTIDE SEQUENCE</scope>
</reference>
<feature type="compositionally biased region" description="Acidic residues" evidence="2">
    <location>
        <begin position="1802"/>
        <end position="1821"/>
    </location>
</feature>
<feature type="compositionally biased region" description="Acidic residues" evidence="2">
    <location>
        <begin position="345"/>
        <end position="356"/>
    </location>
</feature>
<feature type="region of interest" description="Disordered" evidence="2">
    <location>
        <begin position="1042"/>
        <end position="1072"/>
    </location>
</feature>
<evidence type="ECO:0000256" key="1">
    <source>
        <dbReference type="SAM" id="Coils"/>
    </source>
</evidence>
<feature type="region of interest" description="Disordered" evidence="2">
    <location>
        <begin position="1793"/>
        <end position="1826"/>
    </location>
</feature>
<dbReference type="EMBL" id="CAMXCT030004334">
    <property type="protein sequence ID" value="CAL4795923.1"/>
    <property type="molecule type" value="Genomic_DNA"/>
</dbReference>
<evidence type="ECO:0000313" key="3">
    <source>
        <dbReference type="EMBL" id="CAI4008611.1"/>
    </source>
</evidence>
<dbReference type="EMBL" id="CAMXCT010004334">
    <property type="protein sequence ID" value="CAI4008611.1"/>
    <property type="molecule type" value="Genomic_DNA"/>
</dbReference>
<organism evidence="3">
    <name type="scientific">Cladocopium goreaui</name>
    <dbReference type="NCBI Taxonomy" id="2562237"/>
    <lineage>
        <taxon>Eukaryota</taxon>
        <taxon>Sar</taxon>
        <taxon>Alveolata</taxon>
        <taxon>Dinophyceae</taxon>
        <taxon>Suessiales</taxon>
        <taxon>Symbiodiniaceae</taxon>
        <taxon>Cladocopium</taxon>
    </lineage>
</organism>
<reference evidence="4 5" key="2">
    <citation type="submission" date="2024-05" db="EMBL/GenBank/DDBJ databases">
        <authorList>
            <person name="Chen Y."/>
            <person name="Shah S."/>
            <person name="Dougan E. K."/>
            <person name="Thang M."/>
            <person name="Chan C."/>
        </authorList>
    </citation>
    <scope>NUCLEOTIDE SEQUENCE [LARGE SCALE GENOMIC DNA]</scope>
</reference>
<feature type="compositionally biased region" description="Low complexity" evidence="2">
    <location>
        <begin position="1051"/>
        <end position="1072"/>
    </location>
</feature>
<feature type="non-terminal residue" evidence="3">
    <location>
        <position position="1"/>
    </location>
</feature>
<comment type="caution">
    <text evidence="3">The sequence shown here is derived from an EMBL/GenBank/DDBJ whole genome shotgun (WGS) entry which is preliminary data.</text>
</comment>
<proteinExistence type="predicted"/>
<feature type="coiled-coil region" evidence="1">
    <location>
        <begin position="990"/>
        <end position="1021"/>
    </location>
</feature>
<evidence type="ECO:0000256" key="2">
    <source>
        <dbReference type="SAM" id="MobiDB-lite"/>
    </source>
</evidence>
<feature type="non-terminal residue" evidence="3">
    <location>
        <position position="2293"/>
    </location>
</feature>
<evidence type="ECO:0000313" key="4">
    <source>
        <dbReference type="EMBL" id="CAL4795923.1"/>
    </source>
</evidence>
<feature type="compositionally biased region" description="Acidic residues" evidence="2">
    <location>
        <begin position="1305"/>
        <end position="1324"/>
    </location>
</feature>
<keyword evidence="1" id="KW-0175">Coiled coil</keyword>
<dbReference type="Proteomes" id="UP001152797">
    <property type="component" value="Unassembled WGS sequence"/>
</dbReference>
<feature type="region of interest" description="Disordered" evidence="2">
    <location>
        <begin position="925"/>
        <end position="954"/>
    </location>
</feature>